<dbReference type="AlphaFoldDB" id="A0A1Q9CI62"/>
<name>A0A1Q9CI62_SYMMI</name>
<evidence type="ECO:0000256" key="2">
    <source>
        <dbReference type="SAM" id="Phobius"/>
    </source>
</evidence>
<proteinExistence type="predicted"/>
<feature type="compositionally biased region" description="Basic and acidic residues" evidence="1">
    <location>
        <begin position="519"/>
        <end position="529"/>
    </location>
</feature>
<feature type="transmembrane region" description="Helical" evidence="2">
    <location>
        <begin position="402"/>
        <end position="420"/>
    </location>
</feature>
<reference evidence="3 4" key="1">
    <citation type="submission" date="2016-02" db="EMBL/GenBank/DDBJ databases">
        <title>Genome analysis of coral dinoflagellate symbionts highlights evolutionary adaptations to a symbiotic lifestyle.</title>
        <authorList>
            <person name="Aranda M."/>
            <person name="Li Y."/>
            <person name="Liew Y.J."/>
            <person name="Baumgarten S."/>
            <person name="Simakov O."/>
            <person name="Wilson M."/>
            <person name="Piel J."/>
            <person name="Ashoor H."/>
            <person name="Bougouffa S."/>
            <person name="Bajic V.B."/>
            <person name="Ryu T."/>
            <person name="Ravasi T."/>
            <person name="Bayer T."/>
            <person name="Micklem G."/>
            <person name="Kim H."/>
            <person name="Bhak J."/>
            <person name="Lajeunesse T.C."/>
            <person name="Voolstra C.R."/>
        </authorList>
    </citation>
    <scope>NUCLEOTIDE SEQUENCE [LARGE SCALE GENOMIC DNA]</scope>
    <source>
        <strain evidence="3 4">CCMP2467</strain>
    </source>
</reference>
<feature type="region of interest" description="Disordered" evidence="1">
    <location>
        <begin position="519"/>
        <end position="566"/>
    </location>
</feature>
<feature type="transmembrane region" description="Helical" evidence="2">
    <location>
        <begin position="375"/>
        <end position="396"/>
    </location>
</feature>
<organism evidence="3 4">
    <name type="scientific">Symbiodinium microadriaticum</name>
    <name type="common">Dinoflagellate</name>
    <name type="synonym">Zooxanthella microadriatica</name>
    <dbReference type="NCBI Taxonomy" id="2951"/>
    <lineage>
        <taxon>Eukaryota</taxon>
        <taxon>Sar</taxon>
        <taxon>Alveolata</taxon>
        <taxon>Dinophyceae</taxon>
        <taxon>Suessiales</taxon>
        <taxon>Symbiodiniaceae</taxon>
        <taxon>Symbiodinium</taxon>
    </lineage>
</organism>
<keyword evidence="4" id="KW-1185">Reference proteome</keyword>
<accession>A0A1Q9CI62</accession>
<dbReference type="EMBL" id="LSRX01001178">
    <property type="protein sequence ID" value="OLP82618.1"/>
    <property type="molecule type" value="Genomic_DNA"/>
</dbReference>
<keyword evidence="2" id="KW-0472">Membrane</keyword>
<gene>
    <name evidence="3" type="ORF">AK812_SmicGene36717</name>
</gene>
<dbReference type="OrthoDB" id="415802at2759"/>
<dbReference type="Proteomes" id="UP000186817">
    <property type="component" value="Unassembled WGS sequence"/>
</dbReference>
<protein>
    <recommendedName>
        <fullName evidence="5">Transmembrane protein</fullName>
    </recommendedName>
</protein>
<keyword evidence="2" id="KW-0812">Transmembrane</keyword>
<evidence type="ECO:0000313" key="3">
    <source>
        <dbReference type="EMBL" id="OLP82618.1"/>
    </source>
</evidence>
<evidence type="ECO:0008006" key="5">
    <source>
        <dbReference type="Google" id="ProtNLM"/>
    </source>
</evidence>
<sequence length="659" mass="72279">MSHLPAGSHSGGAGVCCLDSGKKFSGLISDTLRQYPHSHNVSSTPAFIRSGDRRAIEVLDRTGNLSATRACRPLPMQAIAIPGYRGHIAGKVSENLHGGTFGSENHLATQSLPLRSMRRTWSEPFRAANHDPALGTGKGLEVPSRIPGYAGTIPGKLSETVHGMRFAEASESAQALRTHNPQVTSDGWLKRGVWPVDRMHTYQWNNRFVQTGGQALFSPAQDLESLDQVAQGASDLVRVTMPAGFPRRLIAMFHAPSPPTAGGWRQPGHPPPSPWPGHAGPGGADAWDRRFAPRPPPSWKAHHHHHHQDGGLPYGDPTSHYNVDAEVGHKLREAMQEAAVQYGRQALHTGANLAKKAAIAIYVHAEASAWTVKGIAFTVAVAMFVVSLLSIFNVFYAMAHPLYYVLATYDVFFALIIVIMEGPSEMQCQHCGLWNKLQHGLFGWAAFLASRTGRALFYFFVGTLNMFMMPHDWLWTMIYFGLGAGLSFVGLLSLLDRYGCTRICCPGMRNHVSGDLHEMDFGRSDDDSPPRGGPPRAIANYPHYPNYPGPENNISPTGRGPAGSPSRIQEMEKLLDAETGQLRMSKKMGTTFGLHPPQPNPHKPGDRYIHSKFEKKKEARLDPSKVPAAGASTYSQILEGERWKVHYALQLQTGCQRMK</sequence>
<comment type="caution">
    <text evidence="3">The sequence shown here is derived from an EMBL/GenBank/DDBJ whole genome shotgun (WGS) entry which is preliminary data.</text>
</comment>
<evidence type="ECO:0000313" key="4">
    <source>
        <dbReference type="Proteomes" id="UP000186817"/>
    </source>
</evidence>
<feature type="region of interest" description="Disordered" evidence="1">
    <location>
        <begin position="257"/>
        <end position="318"/>
    </location>
</feature>
<feature type="transmembrane region" description="Helical" evidence="2">
    <location>
        <begin position="473"/>
        <end position="495"/>
    </location>
</feature>
<evidence type="ECO:0000256" key="1">
    <source>
        <dbReference type="SAM" id="MobiDB-lite"/>
    </source>
</evidence>
<keyword evidence="2" id="KW-1133">Transmembrane helix</keyword>